<gene>
    <name evidence="1" type="ORF">KY290_036590</name>
</gene>
<reference evidence="1 2" key="1">
    <citation type="journal article" date="2021" name="bioRxiv">
        <title>Chromosome-scale and haplotype-resolved genome assembly of a tetraploid potato cultivar.</title>
        <authorList>
            <person name="Sun H."/>
            <person name="Jiao W.-B."/>
            <person name="Krause K."/>
            <person name="Campoy J.A."/>
            <person name="Goel M."/>
            <person name="Folz-Donahue K."/>
            <person name="Kukat C."/>
            <person name="Huettel B."/>
            <person name="Schneeberger K."/>
        </authorList>
    </citation>
    <scope>NUCLEOTIDE SEQUENCE [LARGE SCALE GENOMIC DNA]</scope>
    <source>
        <strain evidence="1">SolTubOtavaFocal</strain>
        <tissue evidence="1">Leaves</tissue>
    </source>
</reference>
<organism evidence="1 2">
    <name type="scientific">Solanum tuberosum</name>
    <name type="common">Potato</name>
    <dbReference type="NCBI Taxonomy" id="4113"/>
    <lineage>
        <taxon>Eukaryota</taxon>
        <taxon>Viridiplantae</taxon>
        <taxon>Streptophyta</taxon>
        <taxon>Embryophyta</taxon>
        <taxon>Tracheophyta</taxon>
        <taxon>Spermatophyta</taxon>
        <taxon>Magnoliopsida</taxon>
        <taxon>eudicotyledons</taxon>
        <taxon>Gunneridae</taxon>
        <taxon>Pentapetalae</taxon>
        <taxon>asterids</taxon>
        <taxon>lamiids</taxon>
        <taxon>Solanales</taxon>
        <taxon>Solanaceae</taxon>
        <taxon>Solanoideae</taxon>
        <taxon>Solaneae</taxon>
        <taxon>Solanum</taxon>
    </lineage>
</organism>
<comment type="caution">
    <text evidence="1">The sequence shown here is derived from an EMBL/GenBank/DDBJ whole genome shotgun (WGS) entry which is preliminary data.</text>
</comment>
<accession>A0ABQ7TWV6</accession>
<keyword evidence="2" id="KW-1185">Reference proteome</keyword>
<evidence type="ECO:0000313" key="1">
    <source>
        <dbReference type="EMBL" id="KAH0737885.1"/>
    </source>
</evidence>
<name>A0ABQ7TWV6_SOLTU</name>
<sequence length="135" mass="14942">MVNAQELKVQRQRFGLEAETVARGIQPNVVNNQPRAVDENIAVDEIISLHRQPIAPRDGAGATRVIVLPALPPGVKFRITNTMIQLLNLKGMFRETAGDDANQHLMNFVAICKSQEIPGVSQTAMRLRMFPLCLT</sequence>
<evidence type="ECO:0000313" key="2">
    <source>
        <dbReference type="Proteomes" id="UP000826656"/>
    </source>
</evidence>
<dbReference type="EMBL" id="JAIVGD010000028">
    <property type="protein sequence ID" value="KAH0737885.1"/>
    <property type="molecule type" value="Genomic_DNA"/>
</dbReference>
<protein>
    <submittedName>
        <fullName evidence="1">Uncharacterized protein</fullName>
    </submittedName>
</protein>
<proteinExistence type="predicted"/>
<dbReference type="Proteomes" id="UP000826656">
    <property type="component" value="Unassembled WGS sequence"/>
</dbReference>